<gene>
    <name evidence="1" type="ORF">ABENE_04925</name>
</gene>
<protein>
    <submittedName>
        <fullName evidence="1">Uncharacterized protein</fullName>
    </submittedName>
</protein>
<dbReference type="eggNOG" id="ENOG5032ZG4">
    <property type="taxonomic scope" value="Bacteria"/>
</dbReference>
<sequence>MIAGLVCVAGLVVAGGFALSGRLPVDTPLAKLSPDAVEAKAFLTALYDHYTVDSDWSPMGVRAADWFAPSMVALMQEDARLNEGYTGAIEADPICDCQDYGKLTADIKVINLTQTSAQARVVLSDSGVTPPSTLALVYDLVKVKGGWRIHDITGSRGESLRHRLIKSNADMKAQDAQSSL</sequence>
<dbReference type="PATRIC" id="fig|1121022.4.peg.979"/>
<organism evidence="1 2">
    <name type="scientific">Asticcacaulis benevestitus DSM 16100 = ATCC BAA-896</name>
    <dbReference type="NCBI Taxonomy" id="1121022"/>
    <lineage>
        <taxon>Bacteria</taxon>
        <taxon>Pseudomonadati</taxon>
        <taxon>Pseudomonadota</taxon>
        <taxon>Alphaproteobacteria</taxon>
        <taxon>Caulobacterales</taxon>
        <taxon>Caulobacteraceae</taxon>
        <taxon>Asticcacaulis</taxon>
    </lineage>
</organism>
<accession>V4RR60</accession>
<comment type="caution">
    <text evidence="1">The sequence shown here is derived from an EMBL/GenBank/DDBJ whole genome shotgun (WGS) entry which is preliminary data.</text>
</comment>
<dbReference type="EMBL" id="AWGB01000007">
    <property type="protein sequence ID" value="ESQ93663.1"/>
    <property type="molecule type" value="Genomic_DNA"/>
</dbReference>
<dbReference type="Gene3D" id="3.10.450.50">
    <property type="match status" value="1"/>
</dbReference>
<evidence type="ECO:0000313" key="1">
    <source>
        <dbReference type="EMBL" id="ESQ93663.1"/>
    </source>
</evidence>
<dbReference type="STRING" id="1121022.GCA_000376105_02022"/>
<reference evidence="1 2" key="1">
    <citation type="journal article" date="2014" name="Nature">
        <title>Sequential evolution of bacterial morphology by co-option of a developmental regulator.</title>
        <authorList>
            <person name="Jiang C."/>
            <person name="Brown P.J."/>
            <person name="Ducret A."/>
            <person name="Brun Y.V."/>
        </authorList>
    </citation>
    <scope>NUCLEOTIDE SEQUENCE [LARGE SCALE GENOMIC DNA]</scope>
    <source>
        <strain evidence="1 2">DSM 16100</strain>
    </source>
</reference>
<proteinExistence type="predicted"/>
<evidence type="ECO:0000313" key="2">
    <source>
        <dbReference type="Proteomes" id="UP000017837"/>
    </source>
</evidence>
<name>V4RR60_9CAUL</name>
<dbReference type="Proteomes" id="UP000017837">
    <property type="component" value="Unassembled WGS sequence"/>
</dbReference>
<dbReference type="AlphaFoldDB" id="V4RR60"/>
<keyword evidence="2" id="KW-1185">Reference proteome</keyword>